<gene>
    <name evidence="1" type="ORF">C1I91_26005</name>
</gene>
<keyword evidence="2" id="KW-1185">Reference proteome</keyword>
<proteinExistence type="predicted"/>
<dbReference type="InterPro" id="IPR021377">
    <property type="entry name" value="DUF3006"/>
</dbReference>
<dbReference type="KEGG" id="cmah:C1I91_26005"/>
<dbReference type="OrthoDB" id="164847at2"/>
<dbReference type="EMBL" id="CP025746">
    <property type="protein sequence ID" value="QAA34815.1"/>
    <property type="molecule type" value="Genomic_DNA"/>
</dbReference>
<accession>A0A410E0H3</accession>
<evidence type="ECO:0000313" key="1">
    <source>
        <dbReference type="EMBL" id="QAA34815.1"/>
    </source>
</evidence>
<reference evidence="1 2" key="1">
    <citation type="submission" date="2018-01" db="EMBL/GenBank/DDBJ databases">
        <title>Genome Sequencing and Assembly of Anaerobacter polyendosporus strain CT4.</title>
        <authorList>
            <person name="Tachaapaikoon C."/>
            <person name="Sutheeworapong S."/>
            <person name="Jenjaroenpun P."/>
            <person name="Wongsurawat T."/>
            <person name="Nookeaw I."/>
            <person name="Cheawchanlertfa P."/>
            <person name="Kosugi A."/>
            <person name="Cheevadhanarak S."/>
            <person name="Ratanakhanokchai K."/>
        </authorList>
    </citation>
    <scope>NUCLEOTIDE SEQUENCE [LARGE SCALE GENOMIC DNA]</scope>
    <source>
        <strain evidence="1 2">CT4</strain>
    </source>
</reference>
<dbReference type="RefSeq" id="WP_128215526.1">
    <property type="nucleotide sequence ID" value="NZ_CP025746.1"/>
</dbReference>
<name>A0A410E0H3_9CLOT</name>
<dbReference type="Proteomes" id="UP000286268">
    <property type="component" value="Chromosome"/>
</dbReference>
<sequence length="74" mass="8658">MKLSKDIIIVDRIESNFAICEQEDKVIKIDMKCINGMPKDGDILIKKDSFYYIDEELTNNRKAVVDDLMKGMWE</sequence>
<dbReference type="Pfam" id="PF11213">
    <property type="entry name" value="DUF3006"/>
    <property type="match status" value="1"/>
</dbReference>
<protein>
    <submittedName>
        <fullName evidence="1">DUF3006 domain-containing protein</fullName>
    </submittedName>
</protein>
<dbReference type="AlphaFoldDB" id="A0A410E0H3"/>
<organism evidence="1 2">
    <name type="scientific">Clostridium manihotivorum</name>
    <dbReference type="NCBI Taxonomy" id="2320868"/>
    <lineage>
        <taxon>Bacteria</taxon>
        <taxon>Bacillati</taxon>
        <taxon>Bacillota</taxon>
        <taxon>Clostridia</taxon>
        <taxon>Eubacteriales</taxon>
        <taxon>Clostridiaceae</taxon>
        <taxon>Clostridium</taxon>
    </lineage>
</organism>
<evidence type="ECO:0000313" key="2">
    <source>
        <dbReference type="Proteomes" id="UP000286268"/>
    </source>
</evidence>